<feature type="region of interest" description="Disordered" evidence="1">
    <location>
        <begin position="255"/>
        <end position="384"/>
    </location>
</feature>
<dbReference type="InterPro" id="IPR021421">
    <property type="entry name" value="DUF3071"/>
</dbReference>
<evidence type="ECO:0000313" key="4">
    <source>
        <dbReference type="Proteomes" id="UP000642107"/>
    </source>
</evidence>
<evidence type="ECO:0000313" key="3">
    <source>
        <dbReference type="EMBL" id="MBD9700288.1"/>
    </source>
</evidence>
<gene>
    <name evidence="3" type="ORF">IGS67_12445</name>
</gene>
<organism evidence="3 4">
    <name type="scientific">Flavimobilis rhizosphaerae</name>
    <dbReference type="NCBI Taxonomy" id="2775421"/>
    <lineage>
        <taxon>Bacteria</taxon>
        <taxon>Bacillati</taxon>
        <taxon>Actinomycetota</taxon>
        <taxon>Actinomycetes</taxon>
        <taxon>Micrococcales</taxon>
        <taxon>Jonesiaceae</taxon>
        <taxon>Flavimobilis</taxon>
    </lineage>
</organism>
<dbReference type="Proteomes" id="UP000642107">
    <property type="component" value="Unassembled WGS sequence"/>
</dbReference>
<comment type="caution">
    <text evidence="3">The sequence shown here is derived from an EMBL/GenBank/DDBJ whole genome shotgun (WGS) entry which is preliminary data.</text>
</comment>
<feature type="compositionally biased region" description="Pro residues" evidence="1">
    <location>
        <begin position="219"/>
        <end position="228"/>
    </location>
</feature>
<reference evidence="3 4" key="1">
    <citation type="submission" date="2020-09" db="EMBL/GenBank/DDBJ databases">
        <title>Flavimobilis rhizosphaerae sp. nov., isolated from rhizosphere soil of Spartina alterniflora.</title>
        <authorList>
            <person name="Hanqin C."/>
        </authorList>
    </citation>
    <scope>NUCLEOTIDE SEQUENCE [LARGE SCALE GENOMIC DNA]</scope>
    <source>
        <strain evidence="3 4">GY 10621</strain>
    </source>
</reference>
<dbReference type="RefSeq" id="WP_192281638.1">
    <property type="nucleotide sequence ID" value="NZ_JACZDF010000008.1"/>
</dbReference>
<dbReference type="EMBL" id="JACZDF010000008">
    <property type="protein sequence ID" value="MBD9700288.1"/>
    <property type="molecule type" value="Genomic_DNA"/>
</dbReference>
<sequence length="384" mass="41261">MAELELIGLADDGEHLVLAASDGTRFTLRIDEPLRAAVRRNRPHLEQLRAADAGTMPPREIQAQVRAGLTAEEVAELGGVSVAQVRRYEGPVLAEREFVATQARGTRVGRDGDSPVLGDLVTDRLAARHVDTTELVWDAWRPVGEPWHVTVSYEVGTESRRATWTFDQQSRTLTAVDDEGRWFSETRIVDEPVRRHLEPVRSRVFDAVPYDQESDPRGPLVPGPAAPEPPHDPTAALLDDLSARRGVRQDIDLDVEEELDEPSDEDAAGPEVPTTPDVPSDDQASSGGARLYSLADRARPTPSSGGSAPTAGSATGTDAGDDAPGLAVVTPSSHDGTAEDDGTLGIPVDDATPPPLERSRTRGGKGRPKVPSWDEIVFGARTDE</sequence>
<accession>A0ABR9DTG4</accession>
<keyword evidence="4" id="KW-1185">Reference proteome</keyword>
<evidence type="ECO:0000256" key="1">
    <source>
        <dbReference type="SAM" id="MobiDB-lite"/>
    </source>
</evidence>
<dbReference type="InterPro" id="IPR047682">
    <property type="entry name" value="SepH-like"/>
</dbReference>
<feature type="compositionally biased region" description="Acidic residues" evidence="1">
    <location>
        <begin position="255"/>
        <end position="268"/>
    </location>
</feature>
<feature type="region of interest" description="Disordered" evidence="1">
    <location>
        <begin position="208"/>
        <end position="236"/>
    </location>
</feature>
<protein>
    <submittedName>
        <fullName evidence="3">DUF3071 domain-containing protein</fullName>
    </submittedName>
</protein>
<dbReference type="CDD" id="cd00093">
    <property type="entry name" value="HTH_XRE"/>
    <property type="match status" value="1"/>
</dbReference>
<feature type="domain" description="DUF3071" evidence="2">
    <location>
        <begin position="1"/>
        <end position="166"/>
    </location>
</feature>
<dbReference type="InterPro" id="IPR001387">
    <property type="entry name" value="Cro/C1-type_HTH"/>
</dbReference>
<feature type="compositionally biased region" description="Low complexity" evidence="1">
    <location>
        <begin position="300"/>
        <end position="325"/>
    </location>
</feature>
<name>A0ABR9DTG4_9MICO</name>
<dbReference type="Pfam" id="PF11268">
    <property type="entry name" value="DUF3071"/>
    <property type="match status" value="1"/>
</dbReference>
<proteinExistence type="predicted"/>
<dbReference type="NCBIfam" id="NF040712">
    <property type="entry name" value="SepH"/>
    <property type="match status" value="1"/>
</dbReference>
<evidence type="ECO:0000259" key="2">
    <source>
        <dbReference type="Pfam" id="PF11268"/>
    </source>
</evidence>